<dbReference type="InterPro" id="IPR008925">
    <property type="entry name" value="aa_tRNA-synth_I_cd-bd_sf"/>
</dbReference>
<comment type="similarity">
    <text evidence="1 7">Belongs to the class-I aminoacyl-tRNA synthetase family. Glutamate--tRNA ligase type 1 subfamily.</text>
</comment>
<dbReference type="Pfam" id="PF00749">
    <property type="entry name" value="tRNA-synt_1c"/>
    <property type="match status" value="1"/>
</dbReference>
<evidence type="ECO:0000256" key="4">
    <source>
        <dbReference type="ARBA" id="ARBA00022840"/>
    </source>
</evidence>
<feature type="short sequence motif" description="'KMSKS' region" evidence="7">
    <location>
        <begin position="253"/>
        <end position="257"/>
    </location>
</feature>
<gene>
    <name evidence="7" type="primary">gltX</name>
    <name evidence="10" type="ORF">A3F08_00860</name>
</gene>
<dbReference type="InterPro" id="IPR033910">
    <property type="entry name" value="GluRS_core"/>
</dbReference>
<evidence type="ECO:0000256" key="2">
    <source>
        <dbReference type="ARBA" id="ARBA00022598"/>
    </source>
</evidence>
<name>A0A1F5EI94_9BACT</name>
<comment type="subunit">
    <text evidence="7">Monomer.</text>
</comment>
<comment type="caution">
    <text evidence="7">Lacks conserved residue(s) required for the propagation of feature annotation.</text>
</comment>
<dbReference type="STRING" id="1797469.A3F08_00860"/>
<keyword evidence="5 7" id="KW-0648">Protein biosynthesis</keyword>
<dbReference type="InterPro" id="IPR020058">
    <property type="entry name" value="Glu/Gln-tRNA-synth_Ib_cat-dom"/>
</dbReference>
<comment type="caution">
    <text evidence="10">The sequence shown here is derived from an EMBL/GenBank/DDBJ whole genome shotgun (WGS) entry which is preliminary data.</text>
</comment>
<comment type="catalytic activity">
    <reaction evidence="7">
        <text>tRNA(Glu) + L-glutamate + ATP = L-glutamyl-tRNA(Glu) + AMP + diphosphate</text>
        <dbReference type="Rhea" id="RHEA:23540"/>
        <dbReference type="Rhea" id="RHEA-COMP:9663"/>
        <dbReference type="Rhea" id="RHEA-COMP:9680"/>
        <dbReference type="ChEBI" id="CHEBI:29985"/>
        <dbReference type="ChEBI" id="CHEBI:30616"/>
        <dbReference type="ChEBI" id="CHEBI:33019"/>
        <dbReference type="ChEBI" id="CHEBI:78442"/>
        <dbReference type="ChEBI" id="CHEBI:78520"/>
        <dbReference type="ChEBI" id="CHEBI:456215"/>
        <dbReference type="EC" id="6.1.1.17"/>
    </reaction>
</comment>
<dbReference type="InterPro" id="IPR045462">
    <property type="entry name" value="aa-tRNA-synth_I_cd-bd"/>
</dbReference>
<dbReference type="GO" id="GO:0008270">
    <property type="term" value="F:zinc ion binding"/>
    <property type="evidence" value="ECO:0007669"/>
    <property type="project" value="InterPro"/>
</dbReference>
<keyword evidence="2 7" id="KW-0436">Ligase</keyword>
<feature type="short sequence motif" description="'HIGH' region" evidence="7">
    <location>
        <begin position="12"/>
        <end position="22"/>
    </location>
</feature>
<dbReference type="GO" id="GO:0000049">
    <property type="term" value="F:tRNA binding"/>
    <property type="evidence" value="ECO:0007669"/>
    <property type="project" value="InterPro"/>
</dbReference>
<dbReference type="PANTHER" id="PTHR43311:SF2">
    <property type="entry name" value="GLUTAMATE--TRNA LIGASE, MITOCHONDRIAL-RELATED"/>
    <property type="match status" value="1"/>
</dbReference>
<evidence type="ECO:0000259" key="9">
    <source>
        <dbReference type="Pfam" id="PF19269"/>
    </source>
</evidence>
<evidence type="ECO:0000256" key="5">
    <source>
        <dbReference type="ARBA" id="ARBA00022917"/>
    </source>
</evidence>
<feature type="domain" description="Aminoacyl-tRNA synthetase class I anticodon-binding" evidence="9">
    <location>
        <begin position="337"/>
        <end position="479"/>
    </location>
</feature>
<dbReference type="AlphaFoldDB" id="A0A1F5EI94"/>
<dbReference type="PANTHER" id="PTHR43311">
    <property type="entry name" value="GLUTAMATE--TRNA LIGASE"/>
    <property type="match status" value="1"/>
</dbReference>
<evidence type="ECO:0000313" key="10">
    <source>
        <dbReference type="EMBL" id="OGD67095.1"/>
    </source>
</evidence>
<dbReference type="Gene3D" id="1.10.10.350">
    <property type="match status" value="1"/>
</dbReference>
<dbReference type="HAMAP" id="MF_00022">
    <property type="entry name" value="Glu_tRNA_synth_type1"/>
    <property type="match status" value="1"/>
</dbReference>
<dbReference type="GO" id="GO:0006424">
    <property type="term" value="P:glutamyl-tRNA aminoacylation"/>
    <property type="evidence" value="ECO:0007669"/>
    <property type="project" value="UniProtKB-UniRule"/>
</dbReference>
<evidence type="ECO:0000256" key="1">
    <source>
        <dbReference type="ARBA" id="ARBA00007894"/>
    </source>
</evidence>
<dbReference type="InterPro" id="IPR004527">
    <property type="entry name" value="Glu-tRNA-ligase_bac/mito"/>
</dbReference>
<comment type="function">
    <text evidence="7">Catalyzes the attachment of glutamate to tRNA(Glu) in a two-step reaction: glutamate is first activated by ATP to form Glu-AMP and then transferred to the acceptor end of tRNA(Glu).</text>
</comment>
<keyword evidence="4 7" id="KW-0067">ATP-binding</keyword>
<dbReference type="InterPro" id="IPR014729">
    <property type="entry name" value="Rossmann-like_a/b/a_fold"/>
</dbReference>
<keyword evidence="6 7" id="KW-0030">Aminoacyl-tRNA synthetase</keyword>
<dbReference type="NCBIfam" id="TIGR00464">
    <property type="entry name" value="gltX_bact"/>
    <property type="match status" value="1"/>
</dbReference>
<reference evidence="10 11" key="1">
    <citation type="journal article" date="2016" name="Nat. Commun.">
        <title>Thousands of microbial genomes shed light on interconnected biogeochemical processes in an aquifer system.</title>
        <authorList>
            <person name="Anantharaman K."/>
            <person name="Brown C.T."/>
            <person name="Hug L.A."/>
            <person name="Sharon I."/>
            <person name="Castelle C.J."/>
            <person name="Probst A.J."/>
            <person name="Thomas B.C."/>
            <person name="Singh A."/>
            <person name="Wilkins M.J."/>
            <person name="Karaoz U."/>
            <person name="Brodie E.L."/>
            <person name="Williams K.H."/>
            <person name="Hubbard S.S."/>
            <person name="Banfield J.F."/>
        </authorList>
    </citation>
    <scope>NUCLEOTIDE SEQUENCE [LARGE SCALE GENOMIC DNA]</scope>
</reference>
<dbReference type="SUPFAM" id="SSF52374">
    <property type="entry name" value="Nucleotidylyl transferase"/>
    <property type="match status" value="1"/>
</dbReference>
<dbReference type="CDD" id="cd00808">
    <property type="entry name" value="GluRS_core"/>
    <property type="match status" value="1"/>
</dbReference>
<protein>
    <recommendedName>
        <fullName evidence="7">Glutamate--tRNA ligase</fullName>
        <ecNumber evidence="7">6.1.1.17</ecNumber>
    </recommendedName>
    <alternativeName>
        <fullName evidence="7">Glutamyl-tRNA synthetase</fullName>
        <shortName evidence="7">GluRS</shortName>
    </alternativeName>
</protein>
<evidence type="ECO:0000259" key="8">
    <source>
        <dbReference type="Pfam" id="PF00749"/>
    </source>
</evidence>
<dbReference type="GO" id="GO:0004818">
    <property type="term" value="F:glutamate-tRNA ligase activity"/>
    <property type="evidence" value="ECO:0007669"/>
    <property type="project" value="UniProtKB-UniRule"/>
</dbReference>
<proteinExistence type="inferred from homology"/>
<organism evidence="10 11">
    <name type="scientific">Candidatus Berkelbacteria bacterium RIFCSPHIGHO2_12_FULL_36_9</name>
    <dbReference type="NCBI Taxonomy" id="1797469"/>
    <lineage>
        <taxon>Bacteria</taxon>
        <taxon>Candidatus Berkelbacteria</taxon>
    </lineage>
</organism>
<keyword evidence="3 7" id="KW-0547">Nucleotide-binding</keyword>
<feature type="binding site" evidence="7">
    <location>
        <position position="256"/>
    </location>
    <ligand>
        <name>ATP</name>
        <dbReference type="ChEBI" id="CHEBI:30616"/>
    </ligand>
</feature>
<feature type="domain" description="Glutamyl/glutaminyl-tRNA synthetase class Ib catalytic" evidence="8">
    <location>
        <begin position="6"/>
        <end position="321"/>
    </location>
</feature>
<evidence type="ECO:0000313" key="11">
    <source>
        <dbReference type="Proteomes" id="UP000176451"/>
    </source>
</evidence>
<dbReference type="EMBL" id="MEZV01000019">
    <property type="protein sequence ID" value="OGD67095.1"/>
    <property type="molecule type" value="Genomic_DNA"/>
</dbReference>
<sequence length="484" mass="55810">MRNKDIRVRFAPSPTGEIHIGSVRTALFNFLFAKHHKGKIVLRIEDTDVKRFVKGATERLIKGLKWLGIEFDESPEKGGKFKPYVQSERLGLYQQFAQQLVENGHAYYCFCTEERLKKLRDEQEKKKQAPMYDRTCLSLLHGAIVSLLKKKTPYVIRMKIPYSSSTEFDDLIRGHISINNSTIDDQILIKSDGMPTYHLANVVDDHLMEISHVLRAEEWLPSTPKHIILYQAFGWEMPEFGHVSLILAPDRSKLSKRHGTTSVEEFIKAGYLPEAIVNYLVLLGWNPKSEREFFVLNELVKEFDISKVNKAGAIFDKEKLNYFNAHYLHNISNKEIAKRLLDFNPKLKKIEKSFLEKIIEVEKTRMVTLADFPSLDSYFFIERKTNKDMLVFKKSTLENTRMGLSLIANRLSSITESDWQSIEKLNTVLSETVKKGKLSNGDIFWPVRVALSGQEKSPSPAELLWVLGKDESLKRIKNSIKELV</sequence>
<dbReference type="PRINTS" id="PR00987">
    <property type="entry name" value="TRNASYNTHGLU"/>
</dbReference>
<accession>A0A1F5EI94</accession>
<dbReference type="InterPro" id="IPR000924">
    <property type="entry name" value="Glu/Gln-tRNA-synth"/>
</dbReference>
<evidence type="ECO:0000256" key="6">
    <source>
        <dbReference type="ARBA" id="ARBA00023146"/>
    </source>
</evidence>
<dbReference type="SUPFAM" id="SSF48163">
    <property type="entry name" value="An anticodon-binding domain of class I aminoacyl-tRNA synthetases"/>
    <property type="match status" value="1"/>
</dbReference>
<dbReference type="InterPro" id="IPR049940">
    <property type="entry name" value="GluQ/Sye"/>
</dbReference>
<dbReference type="GO" id="GO:0005524">
    <property type="term" value="F:ATP binding"/>
    <property type="evidence" value="ECO:0007669"/>
    <property type="project" value="UniProtKB-UniRule"/>
</dbReference>
<dbReference type="Pfam" id="PF19269">
    <property type="entry name" value="Anticodon_2"/>
    <property type="match status" value="1"/>
</dbReference>
<keyword evidence="7" id="KW-0963">Cytoplasm</keyword>
<evidence type="ECO:0000256" key="3">
    <source>
        <dbReference type="ARBA" id="ARBA00022741"/>
    </source>
</evidence>
<dbReference type="GO" id="GO:0005737">
    <property type="term" value="C:cytoplasm"/>
    <property type="evidence" value="ECO:0007669"/>
    <property type="project" value="UniProtKB-SubCell"/>
</dbReference>
<dbReference type="FunFam" id="3.40.50.620:FF:000045">
    <property type="entry name" value="Glutamate--tRNA ligase, mitochondrial"/>
    <property type="match status" value="1"/>
</dbReference>
<comment type="subcellular location">
    <subcellularLocation>
        <location evidence="7">Cytoplasm</location>
    </subcellularLocation>
</comment>
<dbReference type="InterPro" id="IPR020751">
    <property type="entry name" value="aa-tRNA-synth_I_codon-bd_sub2"/>
</dbReference>
<evidence type="ECO:0000256" key="7">
    <source>
        <dbReference type="HAMAP-Rule" id="MF_00022"/>
    </source>
</evidence>
<dbReference type="Gene3D" id="3.40.50.620">
    <property type="entry name" value="HUPs"/>
    <property type="match status" value="1"/>
</dbReference>
<dbReference type="EC" id="6.1.1.17" evidence="7"/>
<dbReference type="Proteomes" id="UP000176451">
    <property type="component" value="Unassembled WGS sequence"/>
</dbReference>